<feature type="transmembrane region" description="Helical" evidence="1">
    <location>
        <begin position="225"/>
        <end position="245"/>
    </location>
</feature>
<protein>
    <submittedName>
        <fullName evidence="2">Putative membrane protein</fullName>
    </submittedName>
</protein>
<dbReference type="OrthoDB" id="5298483at2"/>
<keyword evidence="1" id="KW-0812">Transmembrane</keyword>
<dbReference type="KEGG" id="bbh:BN112_1416"/>
<sequence length="266" mass="28987">MQAVSLPAISGWQWVRDGLRLFMKQPLAMFTWAMAISLLLLFATYTPLVGPLLFVALMPSITLMTLSACKHVEAGRVMLPSMWLQPLKKPGVFKKLFLMGMLYVGLCLASGLLAFLPFSSSLAEGVRMASANNLAPIMTAMRAPLLVFTALYVIIAAVFWHAPVLVGWHGLRLLQALFFSGIACWRNKWPFLVYGVVWILVFLFIDLCIGLLIGMGVPDTLAGTLQVPVTIIAGGVLYCSFYPAYTSVFGVNDAHAGLDNSDSAHA</sequence>
<keyword evidence="1" id="KW-0472">Membrane</keyword>
<feature type="transmembrane region" description="Helical" evidence="1">
    <location>
        <begin position="191"/>
        <end position="213"/>
    </location>
</feature>
<dbReference type="InterPro" id="IPR047798">
    <property type="entry name" value="BPSS1780-like"/>
</dbReference>
<dbReference type="AlphaFoldDB" id="A0A0C6P1N5"/>
<organism evidence="2 3">
    <name type="scientific">Bordetella bronchiseptica 253</name>
    <dbReference type="NCBI Taxonomy" id="568707"/>
    <lineage>
        <taxon>Bacteria</taxon>
        <taxon>Pseudomonadati</taxon>
        <taxon>Pseudomonadota</taxon>
        <taxon>Betaproteobacteria</taxon>
        <taxon>Burkholderiales</taxon>
        <taxon>Alcaligenaceae</taxon>
        <taxon>Bordetella</taxon>
    </lineage>
</organism>
<gene>
    <name evidence="2" type="ORF">BN112_1416</name>
</gene>
<dbReference type="Proteomes" id="UP000007564">
    <property type="component" value="Chromosome"/>
</dbReference>
<evidence type="ECO:0000313" key="2">
    <source>
        <dbReference type="EMBL" id="CCJ53333.1"/>
    </source>
</evidence>
<evidence type="ECO:0000313" key="3">
    <source>
        <dbReference type="Proteomes" id="UP000007564"/>
    </source>
</evidence>
<feature type="transmembrane region" description="Helical" evidence="1">
    <location>
        <begin position="26"/>
        <end position="45"/>
    </location>
</feature>
<proteinExistence type="predicted"/>
<reference evidence="2 3" key="1">
    <citation type="journal article" date="2012" name="BMC Genomics">
        <title>Comparative genomics of the classical Bordetella subspecies: the evolution and exchange of virulence-associated diversity amongst closely related pathogens.</title>
        <authorList>
            <person name="Park J."/>
            <person name="Zhang Y."/>
            <person name="Buboltz A.M."/>
            <person name="Zhang X."/>
            <person name="Schuster S.C."/>
            <person name="Ahuja U."/>
            <person name="Liu M."/>
            <person name="Miller J.F."/>
            <person name="Sebaihia M."/>
            <person name="Bentley S.D."/>
            <person name="Parkhill J."/>
            <person name="Harvill E.T."/>
        </authorList>
    </citation>
    <scope>NUCLEOTIDE SEQUENCE [LARGE SCALE GENOMIC DNA]</scope>
    <source>
        <strain evidence="2 3">253</strain>
    </source>
</reference>
<dbReference type="HOGENOM" id="CLU_072075_2_0_4"/>
<name>A0A0C6P1N5_BORBO</name>
<feature type="transmembrane region" description="Helical" evidence="1">
    <location>
        <begin position="145"/>
        <end position="171"/>
    </location>
</feature>
<dbReference type="EMBL" id="HE965806">
    <property type="protein sequence ID" value="CCJ53333.1"/>
    <property type="molecule type" value="Genomic_DNA"/>
</dbReference>
<dbReference type="RefSeq" id="WP_015064051.1">
    <property type="nucleotide sequence ID" value="NC_019382.1"/>
</dbReference>
<keyword evidence="1" id="KW-1133">Transmembrane helix</keyword>
<accession>A0A0C6P1N5</accession>
<evidence type="ECO:0000256" key="1">
    <source>
        <dbReference type="SAM" id="Phobius"/>
    </source>
</evidence>
<dbReference type="NCBIfam" id="NF041043">
    <property type="entry name" value="BPSS1780_fam"/>
    <property type="match status" value="1"/>
</dbReference>
<feature type="transmembrane region" description="Helical" evidence="1">
    <location>
        <begin position="96"/>
        <end position="118"/>
    </location>
</feature>